<accession>A0AAE2C8W8</accession>
<evidence type="ECO:0000256" key="14">
    <source>
        <dbReference type="ARBA" id="ARBA00022777"/>
    </source>
</evidence>
<dbReference type="PANTHER" id="PTHR48056">
    <property type="entry name" value="LRR RECEPTOR-LIKE SERINE/THREONINE-PROTEIN KINASE-RELATED"/>
    <property type="match status" value="1"/>
</dbReference>
<dbReference type="FunFam" id="3.80.10.10:FF:000288">
    <property type="entry name" value="LRR receptor-like serine/threonine-protein kinase EFR"/>
    <property type="match status" value="1"/>
</dbReference>
<dbReference type="PRINTS" id="PR00019">
    <property type="entry name" value="LEURICHRPT"/>
</dbReference>
<keyword evidence="11 24" id="KW-0732">Signal</keyword>
<keyword evidence="7" id="KW-0597">Phosphoprotein</keyword>
<evidence type="ECO:0000256" key="7">
    <source>
        <dbReference type="ARBA" id="ARBA00022553"/>
    </source>
</evidence>
<dbReference type="EC" id="2.7.11.1" evidence="4"/>
<dbReference type="Pfam" id="PF13855">
    <property type="entry name" value="LRR_8"/>
    <property type="match status" value="2"/>
</dbReference>
<keyword evidence="13 22" id="KW-0547">Nucleotide-binding</keyword>
<dbReference type="SMART" id="SM00369">
    <property type="entry name" value="LRR_TYP"/>
    <property type="match status" value="7"/>
</dbReference>
<dbReference type="GO" id="GO:0005524">
    <property type="term" value="F:ATP binding"/>
    <property type="evidence" value="ECO:0007669"/>
    <property type="project" value="UniProtKB-UniRule"/>
</dbReference>
<dbReference type="Pfam" id="PF08263">
    <property type="entry name" value="LRRNT_2"/>
    <property type="match status" value="1"/>
</dbReference>
<feature type="signal peptide" evidence="24">
    <location>
        <begin position="1"/>
        <end position="21"/>
    </location>
</feature>
<keyword evidence="12" id="KW-0677">Repeat</keyword>
<dbReference type="InterPro" id="IPR013210">
    <property type="entry name" value="LRR_N_plant-typ"/>
</dbReference>
<dbReference type="InterPro" id="IPR003591">
    <property type="entry name" value="Leu-rich_rpt_typical-subtyp"/>
</dbReference>
<evidence type="ECO:0000313" key="26">
    <source>
        <dbReference type="EMBL" id="KAK4413342.1"/>
    </source>
</evidence>
<evidence type="ECO:0000256" key="11">
    <source>
        <dbReference type="ARBA" id="ARBA00022729"/>
    </source>
</evidence>
<dbReference type="InterPro" id="IPR001611">
    <property type="entry name" value="Leu-rich_rpt"/>
</dbReference>
<dbReference type="FunFam" id="3.30.200.20:FF:000432">
    <property type="entry name" value="LRR receptor-like serine/threonine-protein kinase EFR"/>
    <property type="match status" value="1"/>
</dbReference>
<dbReference type="PROSITE" id="PS51450">
    <property type="entry name" value="LRR"/>
    <property type="match status" value="1"/>
</dbReference>
<dbReference type="PROSITE" id="PS00107">
    <property type="entry name" value="PROTEIN_KINASE_ATP"/>
    <property type="match status" value="1"/>
</dbReference>
<gene>
    <name evidence="26" type="ORF">Salat_2746800</name>
</gene>
<dbReference type="SUPFAM" id="SSF52058">
    <property type="entry name" value="L domain-like"/>
    <property type="match status" value="2"/>
</dbReference>
<dbReference type="EMBL" id="JACGWO010000012">
    <property type="protein sequence ID" value="KAK4413342.1"/>
    <property type="molecule type" value="Genomic_DNA"/>
</dbReference>
<dbReference type="PROSITE" id="PS00108">
    <property type="entry name" value="PROTEIN_KINASE_ST"/>
    <property type="match status" value="1"/>
</dbReference>
<dbReference type="InterPro" id="IPR017441">
    <property type="entry name" value="Protein_kinase_ATP_BS"/>
</dbReference>
<keyword evidence="17 23" id="KW-0472">Membrane</keyword>
<evidence type="ECO:0000256" key="2">
    <source>
        <dbReference type="ARBA" id="ARBA00004479"/>
    </source>
</evidence>
<protein>
    <recommendedName>
        <fullName evidence="4">non-specific serine/threonine protein kinase</fullName>
        <ecNumber evidence="4">2.7.11.1</ecNumber>
    </recommendedName>
</protein>
<evidence type="ECO:0000256" key="3">
    <source>
        <dbReference type="ARBA" id="ARBA00008684"/>
    </source>
</evidence>
<feature type="binding site" evidence="22">
    <location>
        <position position="724"/>
    </location>
    <ligand>
        <name>ATP</name>
        <dbReference type="ChEBI" id="CHEBI:30616"/>
    </ligand>
</feature>
<evidence type="ECO:0000256" key="18">
    <source>
        <dbReference type="ARBA" id="ARBA00023170"/>
    </source>
</evidence>
<evidence type="ECO:0000256" key="12">
    <source>
        <dbReference type="ARBA" id="ARBA00022737"/>
    </source>
</evidence>
<dbReference type="Gene3D" id="1.10.510.10">
    <property type="entry name" value="Transferase(Phosphotransferase) domain 1"/>
    <property type="match status" value="1"/>
</dbReference>
<evidence type="ECO:0000259" key="25">
    <source>
        <dbReference type="PROSITE" id="PS50011"/>
    </source>
</evidence>
<keyword evidence="5" id="KW-1003">Cell membrane</keyword>
<organism evidence="26 27">
    <name type="scientific">Sesamum alatum</name>
    <dbReference type="NCBI Taxonomy" id="300844"/>
    <lineage>
        <taxon>Eukaryota</taxon>
        <taxon>Viridiplantae</taxon>
        <taxon>Streptophyta</taxon>
        <taxon>Embryophyta</taxon>
        <taxon>Tracheophyta</taxon>
        <taxon>Spermatophyta</taxon>
        <taxon>Magnoliopsida</taxon>
        <taxon>eudicotyledons</taxon>
        <taxon>Gunneridae</taxon>
        <taxon>Pentapetalae</taxon>
        <taxon>asterids</taxon>
        <taxon>lamiids</taxon>
        <taxon>Lamiales</taxon>
        <taxon>Pedaliaceae</taxon>
        <taxon>Sesamum</taxon>
    </lineage>
</organism>
<reference evidence="26" key="2">
    <citation type="journal article" date="2024" name="Plant">
        <title>Genomic evolution and insights into agronomic trait innovations of Sesamum species.</title>
        <authorList>
            <person name="Miao H."/>
            <person name="Wang L."/>
            <person name="Qu L."/>
            <person name="Liu H."/>
            <person name="Sun Y."/>
            <person name="Le M."/>
            <person name="Wang Q."/>
            <person name="Wei S."/>
            <person name="Zheng Y."/>
            <person name="Lin W."/>
            <person name="Duan Y."/>
            <person name="Cao H."/>
            <person name="Xiong S."/>
            <person name="Wang X."/>
            <person name="Wei L."/>
            <person name="Li C."/>
            <person name="Ma Q."/>
            <person name="Ju M."/>
            <person name="Zhao R."/>
            <person name="Li G."/>
            <person name="Mu C."/>
            <person name="Tian Q."/>
            <person name="Mei H."/>
            <person name="Zhang T."/>
            <person name="Gao T."/>
            <person name="Zhang H."/>
        </authorList>
    </citation>
    <scope>NUCLEOTIDE SEQUENCE</scope>
    <source>
        <strain evidence="26">3651</strain>
    </source>
</reference>
<dbReference type="PROSITE" id="PS50011">
    <property type="entry name" value="PROTEIN_KINASE_DOM"/>
    <property type="match status" value="1"/>
</dbReference>
<dbReference type="SMART" id="SM00220">
    <property type="entry name" value="S_TKc"/>
    <property type="match status" value="1"/>
</dbReference>
<dbReference type="FunFam" id="1.10.510.10:FF:000358">
    <property type="entry name" value="Putative leucine-rich repeat receptor-like serine/threonine-protein kinase"/>
    <property type="match status" value="1"/>
</dbReference>
<dbReference type="GO" id="GO:0051707">
    <property type="term" value="P:response to other organism"/>
    <property type="evidence" value="ECO:0007669"/>
    <property type="project" value="UniProtKB-ARBA"/>
</dbReference>
<evidence type="ECO:0000256" key="4">
    <source>
        <dbReference type="ARBA" id="ARBA00012513"/>
    </source>
</evidence>
<dbReference type="InterPro" id="IPR032675">
    <property type="entry name" value="LRR_dom_sf"/>
</dbReference>
<dbReference type="GO" id="GO:0005886">
    <property type="term" value="C:plasma membrane"/>
    <property type="evidence" value="ECO:0007669"/>
    <property type="project" value="UniProtKB-SubCell"/>
</dbReference>
<keyword evidence="27" id="KW-1185">Reference proteome</keyword>
<evidence type="ECO:0000256" key="1">
    <source>
        <dbReference type="ARBA" id="ARBA00004162"/>
    </source>
</evidence>
<evidence type="ECO:0000313" key="27">
    <source>
        <dbReference type="Proteomes" id="UP001293254"/>
    </source>
</evidence>
<proteinExistence type="inferred from homology"/>
<evidence type="ECO:0000256" key="22">
    <source>
        <dbReference type="PROSITE-ProRule" id="PRU10141"/>
    </source>
</evidence>
<evidence type="ECO:0000256" key="17">
    <source>
        <dbReference type="ARBA" id="ARBA00023136"/>
    </source>
</evidence>
<reference evidence="26" key="1">
    <citation type="submission" date="2020-06" db="EMBL/GenBank/DDBJ databases">
        <authorList>
            <person name="Li T."/>
            <person name="Hu X."/>
            <person name="Zhang T."/>
            <person name="Song X."/>
            <person name="Zhang H."/>
            <person name="Dai N."/>
            <person name="Sheng W."/>
            <person name="Hou X."/>
            <person name="Wei L."/>
        </authorList>
    </citation>
    <scope>NUCLEOTIDE SEQUENCE</scope>
    <source>
        <strain evidence="26">3651</strain>
        <tissue evidence="26">Leaf</tissue>
    </source>
</reference>
<keyword evidence="16 23" id="KW-1133">Transmembrane helix</keyword>
<dbReference type="Pfam" id="PF00560">
    <property type="entry name" value="LRR_1"/>
    <property type="match status" value="6"/>
</dbReference>
<dbReference type="Pfam" id="PF07714">
    <property type="entry name" value="PK_Tyr_Ser-Thr"/>
    <property type="match status" value="1"/>
</dbReference>
<comment type="caution">
    <text evidence="26">The sequence shown here is derived from an EMBL/GenBank/DDBJ whole genome shotgun (WGS) entry which is preliminary data.</text>
</comment>
<keyword evidence="15 22" id="KW-0067">ATP-binding</keyword>
<evidence type="ECO:0000256" key="5">
    <source>
        <dbReference type="ARBA" id="ARBA00022475"/>
    </source>
</evidence>
<sequence>MVSPFMILSLFFYFATTPATCSNNDTDLQALLAFKKAIDDDPTGVLNSWNETLHFCSWKGIFCSKRHQNRVVSINLTSHGLLGSLSPHLGNLSFLRTIILQNNSFHGHIPEEIGRLRRLELIEFSNNSFGGEIPRNLTNCRNLYYLNLIDNDLTGIIIPEIGTLVKLEALGLTRNRLSGTIPSFIGNFSSLVQLSLASCELQGQIPESLVRLQRLQLLNLVENSLTGEIPFALYNISSITIFSVRSNRLQGNIPSDIGFTFPNMRTLDLGDNHFTGVLPPSLSNSSSLERINLALNNFTGEIIKDFNRLSPLRYLFVSSNHLEGDLSFISSMINCTSLKTLLLFDNLLTGTLPDSIANLSSHLSYLSVAQNQLHGRIPASIGDLSGLTRINFAYNDLEGPIPFSIGKLYKLQEIYLGANRLTDELPFSFGNLTLLNHLYLGQNNFYGNIPQSLGNCSNLLTLDLSRNDLNGSIPAEIMSLSSVSIAFNLAYNTFTGRIPSEVGSLRNLANLDLSHNRLSGFIPNSLSSCVRLERLHLDNNALNGEIPDGLSALRGLQDLDLSQNNLSGLIPRFLNDLPLVNLNLSFNRLHGEVPTLGVFQNESAVSLEGNNGLCGASVHLNLPPCSPKNSKKKHFPTVWKILIPLLGVGAICLILSARLIHRRQISQKIQFSVPSIGAKFLRLSYADLLKATGGFSDANLLGAGRFGSVYKGVLDDEQTPVAVKVLHLDMKGASKSFISECNALRGIRHRNLLKILSICPSTDFQGNDFKALVYEFMANGSLEKWLHQTSDDESRNLSTIQRLNIAIDIASALEYLHSGTDSTIIHGDLKPSNILLDENMTAHLGDFGLARVVSSMFSTHESSSLAIKGTIGYIPPEYGMSDIVSTSGDVYSFGIFVLEMFTNRRPTTDDELSSHSSLHDFVMSRAFPSQVMEVLDPFIVHEHKHSCMDSRIKNCMVSLLGIGVACSKESPGDRMSMTEVVTELNKIKTAYRGMAMNNGFRSCASKLLNYAPSIAPKSVNRGIHSTSVKNMGGGHGHDEPFYLHAKHMYNLDRMSNQKLKMSLGVFTAFSIGVAVPIYAVVFQQKKTASA</sequence>
<dbReference type="CDD" id="cd14066">
    <property type="entry name" value="STKc_IRAK"/>
    <property type="match status" value="1"/>
</dbReference>
<keyword evidence="18 26" id="KW-0675">Receptor</keyword>
<comment type="catalytic activity">
    <reaction evidence="21">
        <text>L-seryl-[protein] + ATP = O-phospho-L-seryl-[protein] + ADP + H(+)</text>
        <dbReference type="Rhea" id="RHEA:17989"/>
        <dbReference type="Rhea" id="RHEA-COMP:9863"/>
        <dbReference type="Rhea" id="RHEA-COMP:11604"/>
        <dbReference type="ChEBI" id="CHEBI:15378"/>
        <dbReference type="ChEBI" id="CHEBI:29999"/>
        <dbReference type="ChEBI" id="CHEBI:30616"/>
        <dbReference type="ChEBI" id="CHEBI:83421"/>
        <dbReference type="ChEBI" id="CHEBI:456216"/>
        <dbReference type="EC" id="2.7.11.1"/>
    </reaction>
</comment>
<dbReference type="GO" id="GO:0006952">
    <property type="term" value="P:defense response"/>
    <property type="evidence" value="ECO:0007669"/>
    <property type="project" value="UniProtKB-ARBA"/>
</dbReference>
<feature type="transmembrane region" description="Helical" evidence="23">
    <location>
        <begin position="1063"/>
        <end position="1081"/>
    </location>
</feature>
<keyword evidence="14 26" id="KW-0418">Kinase</keyword>
<feature type="transmembrane region" description="Helical" evidence="23">
    <location>
        <begin position="638"/>
        <end position="660"/>
    </location>
</feature>
<evidence type="ECO:0000256" key="23">
    <source>
        <dbReference type="SAM" id="Phobius"/>
    </source>
</evidence>
<evidence type="ECO:0000256" key="10">
    <source>
        <dbReference type="ARBA" id="ARBA00022692"/>
    </source>
</evidence>
<feature type="chain" id="PRO_5041929807" description="non-specific serine/threonine protein kinase" evidence="24">
    <location>
        <begin position="22"/>
        <end position="1090"/>
    </location>
</feature>
<evidence type="ECO:0000256" key="19">
    <source>
        <dbReference type="ARBA" id="ARBA00023180"/>
    </source>
</evidence>
<keyword evidence="19" id="KW-0325">Glycoprotein</keyword>
<keyword evidence="9" id="KW-0808">Transferase</keyword>
<evidence type="ECO:0000256" key="9">
    <source>
        <dbReference type="ARBA" id="ARBA00022679"/>
    </source>
</evidence>
<dbReference type="PANTHER" id="PTHR48056:SF86">
    <property type="entry name" value="PROTEIN KINASE DOMAIN-CONTAINING PROTEIN"/>
    <property type="match status" value="1"/>
</dbReference>
<keyword evidence="6" id="KW-0723">Serine/threonine-protein kinase</keyword>
<keyword evidence="10 23" id="KW-0812">Transmembrane</keyword>
<name>A0AAE2C8W8_9LAMI</name>
<dbReference type="Gene3D" id="3.80.10.10">
    <property type="entry name" value="Ribonuclease Inhibitor"/>
    <property type="match status" value="3"/>
</dbReference>
<dbReference type="Proteomes" id="UP001293254">
    <property type="component" value="Unassembled WGS sequence"/>
</dbReference>
<dbReference type="AlphaFoldDB" id="A0AAE2C8W8"/>
<evidence type="ECO:0000256" key="15">
    <source>
        <dbReference type="ARBA" id="ARBA00022840"/>
    </source>
</evidence>
<keyword evidence="8" id="KW-0433">Leucine-rich repeat</keyword>
<dbReference type="InterPro" id="IPR000719">
    <property type="entry name" value="Prot_kinase_dom"/>
</dbReference>
<dbReference type="InterPro" id="IPR001245">
    <property type="entry name" value="Ser-Thr/Tyr_kinase_cat_dom"/>
</dbReference>
<dbReference type="InterPro" id="IPR011009">
    <property type="entry name" value="Kinase-like_dom_sf"/>
</dbReference>
<comment type="catalytic activity">
    <reaction evidence="20">
        <text>L-threonyl-[protein] + ATP = O-phospho-L-threonyl-[protein] + ADP + H(+)</text>
        <dbReference type="Rhea" id="RHEA:46608"/>
        <dbReference type="Rhea" id="RHEA-COMP:11060"/>
        <dbReference type="Rhea" id="RHEA-COMP:11605"/>
        <dbReference type="ChEBI" id="CHEBI:15378"/>
        <dbReference type="ChEBI" id="CHEBI:30013"/>
        <dbReference type="ChEBI" id="CHEBI:30616"/>
        <dbReference type="ChEBI" id="CHEBI:61977"/>
        <dbReference type="ChEBI" id="CHEBI:456216"/>
        <dbReference type="EC" id="2.7.11.1"/>
    </reaction>
</comment>
<evidence type="ECO:0000256" key="8">
    <source>
        <dbReference type="ARBA" id="ARBA00022614"/>
    </source>
</evidence>
<evidence type="ECO:0000256" key="6">
    <source>
        <dbReference type="ARBA" id="ARBA00022527"/>
    </source>
</evidence>
<dbReference type="InterPro" id="IPR008271">
    <property type="entry name" value="Ser/Thr_kinase_AS"/>
</dbReference>
<dbReference type="SUPFAM" id="SSF56112">
    <property type="entry name" value="Protein kinase-like (PK-like)"/>
    <property type="match status" value="1"/>
</dbReference>
<comment type="similarity">
    <text evidence="3">Belongs to the protein kinase superfamily. Ser/Thr protein kinase family.</text>
</comment>
<evidence type="ECO:0000256" key="20">
    <source>
        <dbReference type="ARBA" id="ARBA00047899"/>
    </source>
</evidence>
<evidence type="ECO:0000256" key="21">
    <source>
        <dbReference type="ARBA" id="ARBA00048679"/>
    </source>
</evidence>
<dbReference type="GO" id="GO:0033612">
    <property type="term" value="F:receptor serine/threonine kinase binding"/>
    <property type="evidence" value="ECO:0007669"/>
    <property type="project" value="TreeGrafter"/>
</dbReference>
<evidence type="ECO:0000256" key="13">
    <source>
        <dbReference type="ARBA" id="ARBA00022741"/>
    </source>
</evidence>
<dbReference type="GO" id="GO:0004674">
    <property type="term" value="F:protein serine/threonine kinase activity"/>
    <property type="evidence" value="ECO:0007669"/>
    <property type="project" value="UniProtKB-KW"/>
</dbReference>
<evidence type="ECO:0000256" key="24">
    <source>
        <dbReference type="SAM" id="SignalP"/>
    </source>
</evidence>
<dbReference type="InterPro" id="IPR050647">
    <property type="entry name" value="Plant_LRR-RLKs"/>
</dbReference>
<dbReference type="FunFam" id="3.80.10.10:FF:000095">
    <property type="entry name" value="LRR receptor-like serine/threonine-protein kinase GSO1"/>
    <property type="match status" value="1"/>
</dbReference>
<comment type="subcellular location">
    <subcellularLocation>
        <location evidence="1">Cell membrane</location>
        <topology evidence="1">Single-pass membrane protein</topology>
    </subcellularLocation>
    <subcellularLocation>
        <location evidence="2">Membrane</location>
        <topology evidence="2">Single-pass type I membrane protein</topology>
    </subcellularLocation>
</comment>
<evidence type="ECO:0000256" key="16">
    <source>
        <dbReference type="ARBA" id="ARBA00022989"/>
    </source>
</evidence>
<feature type="domain" description="Protein kinase" evidence="25">
    <location>
        <begin position="695"/>
        <end position="987"/>
    </location>
</feature>
<dbReference type="Gene3D" id="3.30.200.20">
    <property type="entry name" value="Phosphorylase Kinase, domain 1"/>
    <property type="match status" value="1"/>
</dbReference>